<dbReference type="EMBL" id="JMQC01000008">
    <property type="protein sequence ID" value="KFN02937.1"/>
    <property type="molecule type" value="Genomic_DNA"/>
</dbReference>
<dbReference type="RefSeq" id="WP_052109534.1">
    <property type="nucleotide sequence ID" value="NZ_JMQC01000008.1"/>
</dbReference>
<dbReference type="PATRIC" id="fig|1405.8.peg.816"/>
<sequence>MMDKPWIGNKMKKVLFSQEKKEVNISKKIKPKKHTVNKHEESLDTKLKRGKQVCSMTVKTPFSIIGEVTGFSTPIAVNKKERELFVLQKVQNEAGTELVSTAHHYYEKPYCSLIYSKIIEYRRNIETFNGERIEFLENNNFKKSSWIPVHNINNANSKYSKYKGKGTLITTKLPIEIGKYRAEITVEEKVNFHEKVLEIKEISQEIILKESKFIPVKEVDTIEYLITAEKGQLFVEGYILQSIEYTTIRTNEKKKQPAYQFTQENIIELVIQLWQEQEVQIETM</sequence>
<dbReference type="AlphaFoldDB" id="A0A090YX46"/>
<evidence type="ECO:0000313" key="5">
    <source>
        <dbReference type="Proteomes" id="UP000264294"/>
    </source>
</evidence>
<dbReference type="Proteomes" id="UP000029389">
    <property type="component" value="Unassembled WGS sequence"/>
</dbReference>
<reference evidence="2 4" key="1">
    <citation type="submission" date="2014-04" db="EMBL/GenBank/DDBJ databases">
        <authorList>
            <person name="Bishop-Lilly K.A."/>
            <person name="Broomall S.M."/>
            <person name="Chain P.S."/>
            <person name="Chertkov O."/>
            <person name="Coyne S.R."/>
            <person name="Daligault H.E."/>
            <person name="Davenport K.W."/>
            <person name="Erkkila T."/>
            <person name="Frey K.G."/>
            <person name="Gibbons H.S."/>
            <person name="Gu W."/>
            <person name="Jaissle J."/>
            <person name="Johnson S.L."/>
            <person name="Koroleva G.I."/>
            <person name="Ladner J.T."/>
            <person name="Lo C.-C."/>
            <person name="Minogue T.D."/>
            <person name="Munk C."/>
            <person name="Palacios G.F."/>
            <person name="Redden C.L."/>
            <person name="Rosenzweig C.N."/>
            <person name="Scholz M.B."/>
            <person name="Teshima H."/>
            <person name="Xu Y."/>
        </authorList>
    </citation>
    <scope>NUCLEOTIDE SEQUENCE [LARGE SCALE GENOMIC DNA]</scope>
    <source>
        <strain evidence="2 4">BHP</strain>
    </source>
</reference>
<dbReference type="NCBIfam" id="NF045793">
    <property type="entry name" value="BC_2427_fam"/>
    <property type="match status" value="1"/>
</dbReference>
<protein>
    <recommendedName>
        <fullName evidence="1">DUF7852 domain-containing protein</fullName>
    </recommendedName>
</protein>
<evidence type="ECO:0000313" key="2">
    <source>
        <dbReference type="EMBL" id="KFN02937.1"/>
    </source>
</evidence>
<dbReference type="Pfam" id="PF25250">
    <property type="entry name" value="DUF7852"/>
    <property type="match status" value="1"/>
</dbReference>
<keyword evidence="5" id="KW-1185">Reference proteome</keyword>
<name>A0A090YX46_9BACI</name>
<evidence type="ECO:0000313" key="4">
    <source>
        <dbReference type="Proteomes" id="UP000029389"/>
    </source>
</evidence>
<evidence type="ECO:0000259" key="1">
    <source>
        <dbReference type="Pfam" id="PF25250"/>
    </source>
</evidence>
<comment type="caution">
    <text evidence="2">The sequence shown here is derived from an EMBL/GenBank/DDBJ whole genome shotgun (WGS) entry which is preliminary data.</text>
</comment>
<dbReference type="EMBL" id="QVOD01000005">
    <property type="protein sequence ID" value="RFT67728.1"/>
    <property type="molecule type" value="Genomic_DNA"/>
</dbReference>
<reference evidence="3 5" key="2">
    <citation type="submission" date="2018-08" db="EMBL/GenBank/DDBJ databases">
        <title>Bacillus clarus sp. nov. strain PS00077A.</title>
        <authorList>
            <person name="Mendez Acevedo M."/>
            <person name="Carroll L."/>
            <person name="Mukherjee M."/>
            <person name="Wiedmann M."/>
            <person name="Kovac J."/>
        </authorList>
    </citation>
    <scope>NUCLEOTIDE SEQUENCE [LARGE SCALE GENOMIC DNA]</scope>
    <source>
        <strain evidence="3 5">PS00077A</strain>
    </source>
</reference>
<accession>A0A090YX46</accession>
<organism evidence="2 4">
    <name type="scientific">Bacillus clarus</name>
    <dbReference type="NCBI Taxonomy" id="2338372"/>
    <lineage>
        <taxon>Bacteria</taxon>
        <taxon>Bacillati</taxon>
        <taxon>Bacillota</taxon>
        <taxon>Bacilli</taxon>
        <taxon>Bacillales</taxon>
        <taxon>Bacillaceae</taxon>
        <taxon>Bacillus</taxon>
        <taxon>Bacillus cereus group</taxon>
    </lineage>
</organism>
<proteinExistence type="predicted"/>
<dbReference type="InterPro" id="IPR057174">
    <property type="entry name" value="DUF7852"/>
</dbReference>
<dbReference type="Proteomes" id="UP000264294">
    <property type="component" value="Unassembled WGS sequence"/>
</dbReference>
<feature type="domain" description="DUF7852" evidence="1">
    <location>
        <begin position="52"/>
        <end position="279"/>
    </location>
</feature>
<gene>
    <name evidence="3" type="ORF">D0U04_06430</name>
    <name evidence="2" type="ORF">DJ93_638</name>
</gene>
<evidence type="ECO:0000313" key="3">
    <source>
        <dbReference type="EMBL" id="RFT67728.1"/>
    </source>
</evidence>